<feature type="transmembrane region" description="Helical" evidence="7">
    <location>
        <begin position="60"/>
        <end position="81"/>
    </location>
</feature>
<proteinExistence type="predicted"/>
<dbReference type="InterPro" id="IPR048279">
    <property type="entry name" value="MdtK-like"/>
</dbReference>
<dbReference type="PIRSF" id="PIRSF006603">
    <property type="entry name" value="DinF"/>
    <property type="match status" value="1"/>
</dbReference>
<feature type="transmembrane region" description="Helical" evidence="7">
    <location>
        <begin position="240"/>
        <end position="264"/>
    </location>
</feature>
<accession>A0ABW3U0H7</accession>
<evidence type="ECO:0000256" key="4">
    <source>
        <dbReference type="ARBA" id="ARBA00022692"/>
    </source>
</evidence>
<gene>
    <name evidence="8" type="ORF">ACFQ38_13700</name>
</gene>
<reference evidence="9" key="1">
    <citation type="journal article" date="2019" name="Int. J. Syst. Evol. Microbiol.">
        <title>The Global Catalogue of Microorganisms (GCM) 10K type strain sequencing project: providing services to taxonomists for standard genome sequencing and annotation.</title>
        <authorList>
            <consortium name="The Broad Institute Genomics Platform"/>
            <consortium name="The Broad Institute Genome Sequencing Center for Infectious Disease"/>
            <person name="Wu L."/>
            <person name="Ma J."/>
        </authorList>
    </citation>
    <scope>NUCLEOTIDE SEQUENCE [LARGE SCALE GENOMIC DNA]</scope>
    <source>
        <strain evidence="9">CCUG 53915</strain>
    </source>
</reference>
<name>A0ABW3U0H7_9BACL</name>
<keyword evidence="6 7" id="KW-0472">Membrane</keyword>
<sequence length="468" mass="51808">MAMKRARGQEMKLNLFHLTWPIFLELFLFMLMGLADTFMLSALSDEAASGVGAANQYVQIAILVLEVVGNGAAIVVAQYLGSKRYLEASKISALAISLNIVIGIAISSIFFFFTSNMMQMMNLQGDVLIHAKAYLTIVGSAIFLQAIINSMAAIIRVHGYTKQTMFVSLGMNILHVIGNYALIFGKFGLPALGVQGAAISSVGSRLIAVFIFFYLLYQVLDYRIEIKYYITWSKEYISKILYIGLPSAFEQILYQACQIVFLYYVTYLGTEALAARQYATNVSMFSYLFALAIGLGTSIIVGRLVGSGEKDVVYGQVWGSLRKALIFTAAMVAIVMVLRYPLMRLFTDNEAIIQLGASVLLLSCLLETGRTFNLVIINSLRATGDAKFPVLMGAISMVMMSLPLGYYFVFVLDMGLVGVWLAICADEWTRAIFMALRWKSKAWERYALVEPNSVTDKGHDDVVRSEIV</sequence>
<dbReference type="InterPro" id="IPR002528">
    <property type="entry name" value="MATE_fam"/>
</dbReference>
<feature type="transmembrane region" description="Helical" evidence="7">
    <location>
        <begin position="284"/>
        <end position="305"/>
    </location>
</feature>
<dbReference type="PANTHER" id="PTHR42925">
    <property type="entry name" value="MULTIDRUG AND TOXIN EFFLUX PROTEIN MATE FAMILY"/>
    <property type="match status" value="1"/>
</dbReference>
<feature type="transmembrane region" description="Helical" evidence="7">
    <location>
        <begin position="325"/>
        <end position="346"/>
    </location>
</feature>
<keyword evidence="4 7" id="KW-0812">Transmembrane</keyword>
<evidence type="ECO:0000256" key="7">
    <source>
        <dbReference type="SAM" id="Phobius"/>
    </source>
</evidence>
<feature type="transmembrane region" description="Helical" evidence="7">
    <location>
        <begin position="197"/>
        <end position="220"/>
    </location>
</feature>
<keyword evidence="3" id="KW-1003">Cell membrane</keyword>
<feature type="transmembrane region" description="Helical" evidence="7">
    <location>
        <begin position="166"/>
        <end position="185"/>
    </location>
</feature>
<feature type="transmembrane region" description="Helical" evidence="7">
    <location>
        <begin position="352"/>
        <end position="376"/>
    </location>
</feature>
<protein>
    <submittedName>
        <fullName evidence="8">MATE family efflux transporter</fullName>
    </submittedName>
</protein>
<keyword evidence="9" id="KW-1185">Reference proteome</keyword>
<keyword evidence="5 7" id="KW-1133">Transmembrane helix</keyword>
<feature type="transmembrane region" description="Helical" evidence="7">
    <location>
        <begin position="20"/>
        <end position="40"/>
    </location>
</feature>
<dbReference type="PANTHER" id="PTHR42925:SF1">
    <property type="entry name" value="VIRULENCE FACTOR MVIN"/>
    <property type="match status" value="1"/>
</dbReference>
<evidence type="ECO:0000313" key="9">
    <source>
        <dbReference type="Proteomes" id="UP001597231"/>
    </source>
</evidence>
<dbReference type="RefSeq" id="WP_381481557.1">
    <property type="nucleotide sequence ID" value="NZ_JBHTLT010000113.1"/>
</dbReference>
<organism evidence="8 9">
    <name type="scientific">Sporosarcina contaminans</name>
    <dbReference type="NCBI Taxonomy" id="633403"/>
    <lineage>
        <taxon>Bacteria</taxon>
        <taxon>Bacillati</taxon>
        <taxon>Bacillota</taxon>
        <taxon>Bacilli</taxon>
        <taxon>Bacillales</taxon>
        <taxon>Caryophanaceae</taxon>
        <taxon>Sporosarcina</taxon>
    </lineage>
</organism>
<feature type="transmembrane region" description="Helical" evidence="7">
    <location>
        <begin position="388"/>
        <end position="409"/>
    </location>
</feature>
<evidence type="ECO:0000256" key="2">
    <source>
        <dbReference type="ARBA" id="ARBA00022448"/>
    </source>
</evidence>
<evidence type="ECO:0000313" key="8">
    <source>
        <dbReference type="EMBL" id="MFD1206147.1"/>
    </source>
</evidence>
<dbReference type="CDD" id="cd13134">
    <property type="entry name" value="MATE_like_8"/>
    <property type="match status" value="1"/>
</dbReference>
<dbReference type="Proteomes" id="UP001597231">
    <property type="component" value="Unassembled WGS sequence"/>
</dbReference>
<dbReference type="NCBIfam" id="TIGR00797">
    <property type="entry name" value="matE"/>
    <property type="match status" value="1"/>
</dbReference>
<comment type="caution">
    <text evidence="8">The sequence shown here is derived from an EMBL/GenBank/DDBJ whole genome shotgun (WGS) entry which is preliminary data.</text>
</comment>
<evidence type="ECO:0000256" key="5">
    <source>
        <dbReference type="ARBA" id="ARBA00022989"/>
    </source>
</evidence>
<dbReference type="Pfam" id="PF01554">
    <property type="entry name" value="MatE"/>
    <property type="match status" value="2"/>
</dbReference>
<dbReference type="InterPro" id="IPR047135">
    <property type="entry name" value="YsiQ"/>
</dbReference>
<evidence type="ECO:0000256" key="3">
    <source>
        <dbReference type="ARBA" id="ARBA00022475"/>
    </source>
</evidence>
<evidence type="ECO:0000256" key="1">
    <source>
        <dbReference type="ARBA" id="ARBA00004651"/>
    </source>
</evidence>
<feature type="transmembrane region" description="Helical" evidence="7">
    <location>
        <begin position="133"/>
        <end position="154"/>
    </location>
</feature>
<evidence type="ECO:0000256" key="6">
    <source>
        <dbReference type="ARBA" id="ARBA00023136"/>
    </source>
</evidence>
<keyword evidence="2" id="KW-0813">Transport</keyword>
<comment type="subcellular location">
    <subcellularLocation>
        <location evidence="1">Cell membrane</location>
        <topology evidence="1">Multi-pass membrane protein</topology>
    </subcellularLocation>
</comment>
<feature type="transmembrane region" description="Helical" evidence="7">
    <location>
        <begin position="93"/>
        <end position="113"/>
    </location>
</feature>
<dbReference type="EMBL" id="JBHTLT010000113">
    <property type="protein sequence ID" value="MFD1206147.1"/>
    <property type="molecule type" value="Genomic_DNA"/>
</dbReference>